<dbReference type="SMR" id="Q1A0G8"/>
<evidence type="ECO:0000313" key="4">
    <source>
        <dbReference type="Proteomes" id="UP000002541"/>
    </source>
</evidence>
<keyword evidence="4" id="KW-1185">Reference proteome</keyword>
<evidence type="ECO:0000256" key="1">
    <source>
        <dbReference type="SAM" id="Coils"/>
    </source>
</evidence>
<protein>
    <submittedName>
        <fullName evidence="3">Uncharacterized protein</fullName>
    </submittedName>
</protein>
<dbReference type="KEGG" id="vg:4156909"/>
<reference evidence="3 4" key="1">
    <citation type="journal article" date="2006" name="PLoS Genet.">
        <title>Exploring the mycobacteriophage metaproteome: phage genomics as an educational platform.</title>
        <authorList>
            <person name="Hatfull G.F."/>
            <person name="Pedulla M.L."/>
            <person name="Jacobs-Sera D."/>
            <person name="Cichon P.M."/>
            <person name="Foley A."/>
            <person name="Ford M.E."/>
            <person name="Gonda R.M."/>
            <person name="Houtz J.M."/>
            <person name="Hryckowian A.J."/>
            <person name="Kelchner V.A."/>
            <person name="Namburi S."/>
            <person name="Pajcini K.V."/>
            <person name="Popovich M.G."/>
            <person name="Schleicher D.T."/>
            <person name="Simanek B.Z."/>
            <person name="Smith A.L."/>
            <person name="Zdanowicz G.M."/>
            <person name="Kumar V."/>
            <person name="Peebles C.L."/>
            <person name="Jacobs W.R.Jr."/>
            <person name="Lawrence J.G."/>
            <person name="Hendrix R.W."/>
        </authorList>
    </citation>
    <scope>NUCLEOTIDE SEQUENCE [LARGE SCALE GENOMIC DNA]</scope>
</reference>
<evidence type="ECO:0000313" key="3">
    <source>
        <dbReference type="EMBL" id="ABE67368.1"/>
    </source>
</evidence>
<gene>
    <name evidence="3" type="primary">49</name>
    <name evidence="3" type="ORF">PBI_CHE12_49</name>
</gene>
<dbReference type="EMBL" id="DQ398043">
    <property type="protein sequence ID" value="ABE67368.1"/>
    <property type="molecule type" value="Genomic_DNA"/>
</dbReference>
<evidence type="ECO:0000256" key="2">
    <source>
        <dbReference type="SAM" id="MobiDB-lite"/>
    </source>
</evidence>
<dbReference type="Proteomes" id="UP000002541">
    <property type="component" value="Segment"/>
</dbReference>
<name>Q1A0G8_9CAUD</name>
<keyword evidence="1" id="KW-0175">Coiled coil</keyword>
<feature type="coiled-coil region" evidence="1">
    <location>
        <begin position="17"/>
        <end position="72"/>
    </location>
</feature>
<accession>Q1A0G8</accession>
<organism evidence="3 4">
    <name type="scientific">Mycobacterium phage Che12</name>
    <dbReference type="NCBI Taxonomy" id="2911435"/>
    <lineage>
        <taxon>Viruses</taxon>
        <taxon>Duplodnaviria</taxon>
        <taxon>Heunggongvirae</taxon>
        <taxon>Uroviricota</taxon>
        <taxon>Caudoviricetes</taxon>
        <taxon>Fromanvirus</taxon>
        <taxon>Fromanvirus Che12</taxon>
    </lineage>
</organism>
<dbReference type="RefSeq" id="YP_655628.1">
    <property type="nucleotide sequence ID" value="NC_008203.1"/>
</dbReference>
<sequence>MRKKHLKAALAVEIDQRQRLADEVGQLNSQKRALKNDVDRLVRENATLHSANTKLSQAANQALRENGELRDKQRRAGELFGKAFAQVKPETGPSRPNRKKLTPREVQDIRAAYRGGMKQKDLASNYGVNPATISRTVRGIYH</sequence>
<dbReference type="OrthoDB" id="21632at10239"/>
<proteinExistence type="predicted"/>
<dbReference type="Gene3D" id="1.10.10.60">
    <property type="entry name" value="Homeodomain-like"/>
    <property type="match status" value="1"/>
</dbReference>
<feature type="region of interest" description="Disordered" evidence="2">
    <location>
        <begin position="82"/>
        <end position="105"/>
    </location>
</feature>